<dbReference type="SUPFAM" id="SSF53335">
    <property type="entry name" value="S-adenosyl-L-methionine-dependent methyltransferases"/>
    <property type="match status" value="1"/>
</dbReference>
<dbReference type="InterPro" id="IPR041698">
    <property type="entry name" value="Methyltransf_25"/>
</dbReference>
<feature type="non-terminal residue" evidence="2">
    <location>
        <position position="248"/>
    </location>
</feature>
<proteinExistence type="predicted"/>
<keyword evidence="3" id="KW-1185">Reference proteome</keyword>
<accession>A0AAV7U7A1</accession>
<protein>
    <recommendedName>
        <fullName evidence="1">Methyltransferase domain-containing protein</fullName>
    </recommendedName>
</protein>
<comment type="caution">
    <text evidence="2">The sequence shown here is derived from an EMBL/GenBank/DDBJ whole genome shotgun (WGS) entry which is preliminary data.</text>
</comment>
<evidence type="ECO:0000259" key="1">
    <source>
        <dbReference type="Pfam" id="PF13649"/>
    </source>
</evidence>
<dbReference type="Gene3D" id="3.40.50.150">
    <property type="entry name" value="Vaccinia Virus protein VP39"/>
    <property type="match status" value="1"/>
</dbReference>
<dbReference type="EMBL" id="JANPWB010000005">
    <property type="protein sequence ID" value="KAJ1184930.1"/>
    <property type="molecule type" value="Genomic_DNA"/>
</dbReference>
<feature type="domain" description="Methyltransferase" evidence="1">
    <location>
        <begin position="85"/>
        <end position="176"/>
    </location>
</feature>
<sequence>TNGGLNALQGYKRLGMSAPRRSLSDVRKVITSAHEAISADEKLRFYDNWAQDYERDVDVLEYRAPRLAADCLASAFPTDRDSRLVLDVACGTGLVAVELSKHGFRFFHGVDGSEQMLEVAHQKNLYLELKQCMLGQGPLLAPAEQYDAVIVVGALSEGQVPCSVVPELLHVTKPGGIVCLTTRCNSSNLRYKAHLEEVLQEMESKGLWVQVDVLEVEDWEKATSAQEAKLGTEFISGVVYLFRKSSPK</sequence>
<name>A0AAV7U7A1_PLEWA</name>
<dbReference type="Proteomes" id="UP001066276">
    <property type="component" value="Chromosome 3_1"/>
</dbReference>
<dbReference type="PANTHER" id="PTHR43591">
    <property type="entry name" value="METHYLTRANSFERASE"/>
    <property type="match status" value="1"/>
</dbReference>
<gene>
    <name evidence="2" type="ORF">NDU88_001726</name>
</gene>
<organism evidence="2 3">
    <name type="scientific">Pleurodeles waltl</name>
    <name type="common">Iberian ribbed newt</name>
    <dbReference type="NCBI Taxonomy" id="8319"/>
    <lineage>
        <taxon>Eukaryota</taxon>
        <taxon>Metazoa</taxon>
        <taxon>Chordata</taxon>
        <taxon>Craniata</taxon>
        <taxon>Vertebrata</taxon>
        <taxon>Euteleostomi</taxon>
        <taxon>Amphibia</taxon>
        <taxon>Batrachia</taxon>
        <taxon>Caudata</taxon>
        <taxon>Salamandroidea</taxon>
        <taxon>Salamandridae</taxon>
        <taxon>Pleurodelinae</taxon>
        <taxon>Pleurodeles</taxon>
    </lineage>
</organism>
<dbReference type="InterPro" id="IPR029063">
    <property type="entry name" value="SAM-dependent_MTases_sf"/>
</dbReference>
<dbReference type="CDD" id="cd02440">
    <property type="entry name" value="AdoMet_MTases"/>
    <property type="match status" value="1"/>
</dbReference>
<dbReference type="Pfam" id="PF13649">
    <property type="entry name" value="Methyltransf_25"/>
    <property type="match status" value="1"/>
</dbReference>
<reference evidence="2" key="1">
    <citation type="journal article" date="2022" name="bioRxiv">
        <title>Sequencing and chromosome-scale assembly of the giantPleurodeles waltlgenome.</title>
        <authorList>
            <person name="Brown T."/>
            <person name="Elewa A."/>
            <person name="Iarovenko S."/>
            <person name="Subramanian E."/>
            <person name="Araus A.J."/>
            <person name="Petzold A."/>
            <person name="Susuki M."/>
            <person name="Suzuki K.-i.T."/>
            <person name="Hayashi T."/>
            <person name="Toyoda A."/>
            <person name="Oliveira C."/>
            <person name="Osipova E."/>
            <person name="Leigh N.D."/>
            <person name="Simon A."/>
            <person name="Yun M.H."/>
        </authorList>
    </citation>
    <scope>NUCLEOTIDE SEQUENCE</scope>
    <source>
        <strain evidence="2">20211129_DDA</strain>
        <tissue evidence="2">Liver</tissue>
    </source>
</reference>
<evidence type="ECO:0000313" key="3">
    <source>
        <dbReference type="Proteomes" id="UP001066276"/>
    </source>
</evidence>
<dbReference type="PANTHER" id="PTHR43591:SF101">
    <property type="entry name" value="METHYLTRANSFERASE-LIKE PROTEIN 27"/>
    <property type="match status" value="1"/>
</dbReference>
<feature type="non-terminal residue" evidence="2">
    <location>
        <position position="1"/>
    </location>
</feature>
<evidence type="ECO:0000313" key="2">
    <source>
        <dbReference type="EMBL" id="KAJ1184930.1"/>
    </source>
</evidence>
<dbReference type="AlphaFoldDB" id="A0AAV7U7A1"/>